<name>A0ABT1XAG1_9PROT</name>
<protein>
    <submittedName>
        <fullName evidence="9">Exosortase</fullName>
        <ecNumber evidence="9">3.4.22.-</ecNumber>
    </submittedName>
</protein>
<feature type="transmembrane region" description="Helical" evidence="8">
    <location>
        <begin position="52"/>
        <end position="70"/>
    </location>
</feature>
<keyword evidence="10" id="KW-1185">Reference proteome</keyword>
<evidence type="ECO:0000256" key="1">
    <source>
        <dbReference type="ARBA" id="ARBA00004651"/>
    </source>
</evidence>
<feature type="transmembrane region" description="Helical" evidence="8">
    <location>
        <begin position="20"/>
        <end position="40"/>
    </location>
</feature>
<gene>
    <name evidence="9" type="primary">xrt</name>
    <name evidence="9" type="ORF">NRP21_23880</name>
</gene>
<dbReference type="EMBL" id="JANJOU010000029">
    <property type="protein sequence ID" value="MCR0985095.1"/>
    <property type="molecule type" value="Genomic_DNA"/>
</dbReference>
<dbReference type="RefSeq" id="WP_257718748.1">
    <property type="nucleotide sequence ID" value="NZ_JANJOU010000029.1"/>
</dbReference>
<evidence type="ECO:0000256" key="5">
    <source>
        <dbReference type="ARBA" id="ARBA00022801"/>
    </source>
</evidence>
<organism evidence="9 10">
    <name type="scientific">Roseomonas populi</name>
    <dbReference type="NCBI Taxonomy" id="3121582"/>
    <lineage>
        <taxon>Bacteria</taxon>
        <taxon>Pseudomonadati</taxon>
        <taxon>Pseudomonadota</taxon>
        <taxon>Alphaproteobacteria</taxon>
        <taxon>Acetobacterales</taxon>
        <taxon>Roseomonadaceae</taxon>
        <taxon>Roseomonas</taxon>
    </lineage>
</organism>
<feature type="transmembrane region" description="Helical" evidence="8">
    <location>
        <begin position="188"/>
        <end position="212"/>
    </location>
</feature>
<dbReference type="Pfam" id="PF09721">
    <property type="entry name" value="Exosortase_EpsH"/>
    <property type="match status" value="1"/>
</dbReference>
<evidence type="ECO:0000256" key="6">
    <source>
        <dbReference type="ARBA" id="ARBA00022989"/>
    </source>
</evidence>
<sequence length="497" mass="51443">MSTTRTAPPAAVAGLVPRGWAPALLVLLASLAALGTLFAQEVAAAVETWDRSTAYNHCWLVLPLAAWLAWERRARLAGLYPQPTTLFAIPALGAAMAWLAAERLGIMEGRQLAALALTVLAALSVLGWRIGRAMAAPLAYLVFLVPFGAFAVPALQRVTAWMIVAGLQLLGIPHFADDLVIEIPSGTFLVAEACAGLRFTIASLAFGALYALVMFRSPARRLTVLALALVVPILANGLRALGIVLLGHHLGSAEAAAADHLIYGWVFFSVVILLLVLLGLPFRQDAAKTLPPPAAATVAPPRPAILLGVAGLQLAVAAAPSALVAALGPGGDGHPAAVAARLTAPEGCSAPAPGVLRCQDLVISGRLLLFPSHVTWAAVTAEGNRLAGEDDEAVTFSVASGDAVWRARQSPDGSRLVAVASWLHGQPAGGGIRSRAEQGWNSLVGGKGPVLAVVSVESPAGSRDGASRLRDRALLRRVLEMQGSGPARQAAELSRQP</sequence>
<dbReference type="EC" id="3.4.22.-" evidence="9"/>
<proteinExistence type="predicted"/>
<keyword evidence="3" id="KW-0645">Protease</keyword>
<evidence type="ECO:0000256" key="3">
    <source>
        <dbReference type="ARBA" id="ARBA00022670"/>
    </source>
</evidence>
<feature type="transmembrane region" description="Helical" evidence="8">
    <location>
        <begin position="82"/>
        <end position="100"/>
    </location>
</feature>
<feature type="transmembrane region" description="Helical" evidence="8">
    <location>
        <begin position="224"/>
        <end position="250"/>
    </location>
</feature>
<dbReference type="InterPro" id="IPR013426">
    <property type="entry name" value="EpsH-like"/>
</dbReference>
<dbReference type="InterPro" id="IPR017540">
    <property type="entry name" value="Exosortase-1"/>
</dbReference>
<dbReference type="InterPro" id="IPR019127">
    <property type="entry name" value="Exosortase"/>
</dbReference>
<dbReference type="Proteomes" id="UP001524642">
    <property type="component" value="Unassembled WGS sequence"/>
</dbReference>
<feature type="transmembrane region" description="Helical" evidence="8">
    <location>
        <begin position="262"/>
        <end position="282"/>
    </location>
</feature>
<feature type="transmembrane region" description="Helical" evidence="8">
    <location>
        <begin position="134"/>
        <end position="152"/>
    </location>
</feature>
<comment type="subcellular location">
    <subcellularLocation>
        <location evidence="1">Cell membrane</location>
        <topology evidence="1">Multi-pass membrane protein</topology>
    </subcellularLocation>
</comment>
<accession>A0ABT1XAG1</accession>
<dbReference type="InterPro" id="IPR026392">
    <property type="entry name" value="Exo/Archaeosortase_dom"/>
</dbReference>
<comment type="caution">
    <text evidence="9">The sequence shown here is derived from an EMBL/GenBank/DDBJ whole genome shotgun (WGS) entry which is preliminary data.</text>
</comment>
<evidence type="ECO:0000256" key="8">
    <source>
        <dbReference type="SAM" id="Phobius"/>
    </source>
</evidence>
<evidence type="ECO:0000256" key="4">
    <source>
        <dbReference type="ARBA" id="ARBA00022692"/>
    </source>
</evidence>
<keyword evidence="4 8" id="KW-0812">Transmembrane</keyword>
<keyword evidence="2" id="KW-1003">Cell membrane</keyword>
<keyword evidence="6 8" id="KW-1133">Transmembrane helix</keyword>
<evidence type="ECO:0000256" key="2">
    <source>
        <dbReference type="ARBA" id="ARBA00022475"/>
    </source>
</evidence>
<evidence type="ECO:0000256" key="7">
    <source>
        <dbReference type="ARBA" id="ARBA00023136"/>
    </source>
</evidence>
<dbReference type="GO" id="GO:0016787">
    <property type="term" value="F:hydrolase activity"/>
    <property type="evidence" value="ECO:0007669"/>
    <property type="project" value="UniProtKB-KW"/>
</dbReference>
<feature type="transmembrane region" description="Helical" evidence="8">
    <location>
        <begin position="112"/>
        <end position="128"/>
    </location>
</feature>
<dbReference type="NCBIfam" id="TIGR04178">
    <property type="entry name" value="exo_archaeo"/>
    <property type="match status" value="1"/>
</dbReference>
<keyword evidence="5 9" id="KW-0378">Hydrolase</keyword>
<evidence type="ECO:0000313" key="9">
    <source>
        <dbReference type="EMBL" id="MCR0985095.1"/>
    </source>
</evidence>
<reference evidence="9 10" key="1">
    <citation type="submission" date="2022-06" db="EMBL/GenBank/DDBJ databases">
        <title>Roseomonas CN29.</title>
        <authorList>
            <person name="Cheng Y."/>
            <person name="He X."/>
        </authorList>
    </citation>
    <scope>NUCLEOTIDE SEQUENCE [LARGE SCALE GENOMIC DNA]</scope>
    <source>
        <strain evidence="9 10">CN29</strain>
    </source>
</reference>
<dbReference type="NCBIfam" id="TIGR03109">
    <property type="entry name" value="exosort_XrtA"/>
    <property type="match status" value="1"/>
</dbReference>
<keyword evidence="7 8" id="KW-0472">Membrane</keyword>
<dbReference type="NCBIfam" id="TIGR02602">
    <property type="entry name" value="8TM_EpsH"/>
    <property type="match status" value="1"/>
</dbReference>
<evidence type="ECO:0000313" key="10">
    <source>
        <dbReference type="Proteomes" id="UP001524642"/>
    </source>
</evidence>